<dbReference type="SUPFAM" id="SSF55785">
    <property type="entry name" value="PYP-like sensor domain (PAS domain)"/>
    <property type="match status" value="1"/>
</dbReference>
<evidence type="ECO:0000313" key="9">
    <source>
        <dbReference type="Proteomes" id="UP000005361"/>
    </source>
</evidence>
<dbReference type="CDD" id="cd00130">
    <property type="entry name" value="PAS"/>
    <property type="match status" value="1"/>
</dbReference>
<dbReference type="EMBL" id="CP010978">
    <property type="protein sequence ID" value="AJQ29390.1"/>
    <property type="molecule type" value="Genomic_DNA"/>
</dbReference>
<accession>I9NWQ7</accession>
<dbReference type="InterPro" id="IPR025662">
    <property type="entry name" value="Sigma_54_int_dom_ATP-bd_1"/>
</dbReference>
<dbReference type="PROSITE" id="PS50112">
    <property type="entry name" value="PAS"/>
    <property type="match status" value="1"/>
</dbReference>
<dbReference type="InterPro" id="IPR002078">
    <property type="entry name" value="Sigma_54_int"/>
</dbReference>
<dbReference type="SUPFAM" id="SSF55781">
    <property type="entry name" value="GAF domain-like"/>
    <property type="match status" value="1"/>
</dbReference>
<dbReference type="InterPro" id="IPR003018">
    <property type="entry name" value="GAF"/>
</dbReference>
<dbReference type="PROSITE" id="PS50045">
    <property type="entry name" value="SIGMA54_INTERACT_4"/>
    <property type="match status" value="1"/>
</dbReference>
<dbReference type="InterPro" id="IPR002197">
    <property type="entry name" value="HTH_Fis"/>
</dbReference>
<sequence>MSPANNYKDAVLPAWKNFIDGKNSGVKLRPQVNESWIRCRKNNVNPYNDALHHQLDDAVLNKLLAEKEDLIIIAKPFMANLYEFVRGSGFVVVLANEHGCIMELLGDANTLNNPLTNNFFRGASWQEAEAGTNAIGTVAAIQSPIQISGAEHYCRKHHGLTCSAAPIFDNRRQIIGILDISGASHMTHLHTLGMAVSAAEAIMAQIDVRLKNRELAFSNNRLTNIFNTISDGVLMVDDQGIINQINPVAKEILSGAAQDALGMPIERLFGSKAALARRMLYHKERYEDVELIVDTKKGTLHCFTSGEPLTDEQGKVIGGVIILRPIKQIQNLISRLSGYNATLQFDNIIGESTEILETKRVASLAATTSFNILLQGESGTGKEIFAQAIHNRSEQQNGPFVAVNCGVIPRELIGSELFGYADGAFTGAKSGGKPGKFELASGGTLFLDEIGDMPFEQQVALLRVLEEKKLTRIGSTKVIPVNVRFICATNKNLLHQVENGAFRQDLYYRLNVISITLPPLRNRSKDILLLFTYFLEKLGRDRGRNFVVGPEFIQFLQQYDWPGNVRELQNIVERAISLTETEIITLSDLPSEIYMSPKAAHHPAPLPSQTLDVTAIRKQQRQLMKETEQQHIFAMLSKHGGNVSAAARELEIARKTLYRKMQS</sequence>
<keyword evidence="4" id="KW-0238">DNA-binding</keyword>
<name>I9NWQ7_9FIRM</name>
<evidence type="ECO:0000259" key="7">
    <source>
        <dbReference type="PROSITE" id="PS50112"/>
    </source>
</evidence>
<dbReference type="Gene3D" id="3.30.450.20">
    <property type="entry name" value="PAS domain"/>
    <property type="match status" value="1"/>
</dbReference>
<organism evidence="8 9">
    <name type="scientific">Pelosinus fermentans JBW45</name>
    <dbReference type="NCBI Taxonomy" id="1192197"/>
    <lineage>
        <taxon>Bacteria</taxon>
        <taxon>Bacillati</taxon>
        <taxon>Bacillota</taxon>
        <taxon>Negativicutes</taxon>
        <taxon>Selenomonadales</taxon>
        <taxon>Sporomusaceae</taxon>
        <taxon>Pelosinus</taxon>
    </lineage>
</organism>
<dbReference type="Pfam" id="PF02954">
    <property type="entry name" value="HTH_8"/>
    <property type="match status" value="1"/>
</dbReference>
<dbReference type="PANTHER" id="PTHR32071">
    <property type="entry name" value="TRANSCRIPTIONAL REGULATORY PROTEIN"/>
    <property type="match status" value="1"/>
</dbReference>
<dbReference type="InterPro" id="IPR025943">
    <property type="entry name" value="Sigma_54_int_dom_ATP-bd_2"/>
</dbReference>
<dbReference type="InterPro" id="IPR009057">
    <property type="entry name" value="Homeodomain-like_sf"/>
</dbReference>
<keyword evidence="2" id="KW-0067">ATP-binding</keyword>
<dbReference type="InterPro" id="IPR003593">
    <property type="entry name" value="AAA+_ATPase"/>
</dbReference>
<reference evidence="8 9" key="1">
    <citation type="journal article" date="2015" name="Genome Announc.">
        <title>Complete Genome Sequence of Pelosinus fermentans JBW45, a Member of a Remarkably Competitive Group of Negativicutes in the Firmicutes Phylum.</title>
        <authorList>
            <person name="De Leon K.B."/>
            <person name="Utturkar S.M."/>
            <person name="Camilleri L.B."/>
            <person name="Elias D.A."/>
            <person name="Arkin A.P."/>
            <person name="Fields M.W."/>
            <person name="Brown S.D."/>
            <person name="Wall J.D."/>
        </authorList>
    </citation>
    <scope>NUCLEOTIDE SEQUENCE [LARGE SCALE GENOMIC DNA]</scope>
    <source>
        <strain evidence="8 9">JBW45</strain>
    </source>
</reference>
<dbReference type="GO" id="GO:0043565">
    <property type="term" value="F:sequence-specific DNA binding"/>
    <property type="evidence" value="ECO:0007669"/>
    <property type="project" value="InterPro"/>
</dbReference>
<dbReference type="HOGENOM" id="CLU_000445_8_12_9"/>
<feature type="domain" description="Sigma-54 factor interaction" evidence="6">
    <location>
        <begin position="348"/>
        <end position="577"/>
    </location>
</feature>
<gene>
    <name evidence="8" type="ORF">JBW_04055</name>
</gene>
<dbReference type="InterPro" id="IPR000014">
    <property type="entry name" value="PAS"/>
</dbReference>
<dbReference type="SUPFAM" id="SSF52540">
    <property type="entry name" value="P-loop containing nucleoside triphosphate hydrolases"/>
    <property type="match status" value="1"/>
</dbReference>
<dbReference type="STRING" id="1192197.JBW_04055"/>
<dbReference type="NCBIfam" id="TIGR00229">
    <property type="entry name" value="sensory_box"/>
    <property type="match status" value="1"/>
</dbReference>
<keyword evidence="5" id="KW-0804">Transcription</keyword>
<dbReference type="CDD" id="cd00009">
    <property type="entry name" value="AAA"/>
    <property type="match status" value="1"/>
</dbReference>
<dbReference type="PROSITE" id="PS00676">
    <property type="entry name" value="SIGMA54_INTERACT_2"/>
    <property type="match status" value="1"/>
</dbReference>
<dbReference type="PROSITE" id="PS00675">
    <property type="entry name" value="SIGMA54_INTERACT_1"/>
    <property type="match status" value="1"/>
</dbReference>
<evidence type="ECO:0000259" key="6">
    <source>
        <dbReference type="PROSITE" id="PS50045"/>
    </source>
</evidence>
<reference evidence="9" key="2">
    <citation type="submission" date="2015-02" db="EMBL/GenBank/DDBJ databases">
        <title>Complete Genome Sequence of Pelosinus fermentans JBW45.</title>
        <authorList>
            <person name="De Leon K.B."/>
            <person name="Utturkar S.M."/>
            <person name="Camilleri L.B."/>
            <person name="Arkin A.P."/>
            <person name="Fields M.W."/>
            <person name="Brown S.D."/>
            <person name="Wall J.D."/>
        </authorList>
    </citation>
    <scope>NUCLEOTIDE SEQUENCE [LARGE SCALE GENOMIC DNA]</scope>
    <source>
        <strain evidence="9">JBW45</strain>
    </source>
</reference>
<evidence type="ECO:0000256" key="5">
    <source>
        <dbReference type="ARBA" id="ARBA00023163"/>
    </source>
</evidence>
<dbReference type="InterPro" id="IPR013767">
    <property type="entry name" value="PAS_fold"/>
</dbReference>
<dbReference type="KEGG" id="pft:JBW_04055"/>
<dbReference type="FunFam" id="3.40.50.300:FF:000006">
    <property type="entry name" value="DNA-binding transcriptional regulator NtrC"/>
    <property type="match status" value="1"/>
</dbReference>
<dbReference type="GO" id="GO:0005524">
    <property type="term" value="F:ATP binding"/>
    <property type="evidence" value="ECO:0007669"/>
    <property type="project" value="UniProtKB-KW"/>
</dbReference>
<dbReference type="Pfam" id="PF01590">
    <property type="entry name" value="GAF"/>
    <property type="match status" value="1"/>
</dbReference>
<dbReference type="Pfam" id="PF25601">
    <property type="entry name" value="AAA_lid_14"/>
    <property type="match status" value="1"/>
</dbReference>
<dbReference type="InterPro" id="IPR025944">
    <property type="entry name" value="Sigma_54_int_dom_CS"/>
</dbReference>
<dbReference type="SMART" id="SM00382">
    <property type="entry name" value="AAA"/>
    <property type="match status" value="1"/>
</dbReference>
<dbReference type="Pfam" id="PF00158">
    <property type="entry name" value="Sigma54_activat"/>
    <property type="match status" value="1"/>
</dbReference>
<evidence type="ECO:0000313" key="8">
    <source>
        <dbReference type="EMBL" id="AJQ29390.1"/>
    </source>
</evidence>
<keyword evidence="3" id="KW-0805">Transcription regulation</keyword>
<dbReference type="InterPro" id="IPR058031">
    <property type="entry name" value="AAA_lid_NorR"/>
</dbReference>
<proteinExistence type="predicted"/>
<dbReference type="InterPro" id="IPR035965">
    <property type="entry name" value="PAS-like_dom_sf"/>
</dbReference>
<dbReference type="GO" id="GO:0006355">
    <property type="term" value="P:regulation of DNA-templated transcription"/>
    <property type="evidence" value="ECO:0007669"/>
    <property type="project" value="InterPro"/>
</dbReference>
<keyword evidence="1" id="KW-0547">Nucleotide-binding</keyword>
<dbReference type="PANTHER" id="PTHR32071:SF57">
    <property type="entry name" value="C4-DICARBOXYLATE TRANSPORT TRANSCRIPTIONAL REGULATORY PROTEIN DCTD"/>
    <property type="match status" value="1"/>
</dbReference>
<dbReference type="Gene3D" id="1.10.8.60">
    <property type="match status" value="1"/>
</dbReference>
<dbReference type="Pfam" id="PF00989">
    <property type="entry name" value="PAS"/>
    <property type="match status" value="1"/>
</dbReference>
<evidence type="ECO:0000256" key="1">
    <source>
        <dbReference type="ARBA" id="ARBA00022741"/>
    </source>
</evidence>
<dbReference type="Gene3D" id="3.30.450.40">
    <property type="match status" value="1"/>
</dbReference>
<dbReference type="Gene3D" id="1.10.10.60">
    <property type="entry name" value="Homeodomain-like"/>
    <property type="match status" value="1"/>
</dbReference>
<protein>
    <submittedName>
        <fullName evidence="8">GAF modulated sigma54 specific transcriptional regulator, Fis family</fullName>
    </submittedName>
</protein>
<feature type="domain" description="PAS" evidence="7">
    <location>
        <begin position="218"/>
        <end position="262"/>
    </location>
</feature>
<evidence type="ECO:0000256" key="4">
    <source>
        <dbReference type="ARBA" id="ARBA00023125"/>
    </source>
</evidence>
<dbReference type="SMART" id="SM00091">
    <property type="entry name" value="PAS"/>
    <property type="match status" value="1"/>
</dbReference>
<dbReference type="RefSeq" id="WP_007953261.1">
    <property type="nucleotide sequence ID" value="NZ_CP010978.1"/>
</dbReference>
<dbReference type="SUPFAM" id="SSF46689">
    <property type="entry name" value="Homeodomain-like"/>
    <property type="match status" value="1"/>
</dbReference>
<dbReference type="AlphaFoldDB" id="I9NWQ7"/>
<dbReference type="InterPro" id="IPR029016">
    <property type="entry name" value="GAF-like_dom_sf"/>
</dbReference>
<dbReference type="Gene3D" id="3.40.50.300">
    <property type="entry name" value="P-loop containing nucleotide triphosphate hydrolases"/>
    <property type="match status" value="1"/>
</dbReference>
<dbReference type="InterPro" id="IPR027417">
    <property type="entry name" value="P-loop_NTPase"/>
</dbReference>
<dbReference type="PROSITE" id="PS00688">
    <property type="entry name" value="SIGMA54_INTERACT_3"/>
    <property type="match status" value="1"/>
</dbReference>
<evidence type="ECO:0000256" key="2">
    <source>
        <dbReference type="ARBA" id="ARBA00022840"/>
    </source>
</evidence>
<dbReference type="Proteomes" id="UP000005361">
    <property type="component" value="Chromosome"/>
</dbReference>
<dbReference type="OrthoDB" id="9803970at2"/>
<evidence type="ECO:0000256" key="3">
    <source>
        <dbReference type="ARBA" id="ARBA00023015"/>
    </source>
</evidence>